<evidence type="ECO:0000313" key="3">
    <source>
        <dbReference type="EMBL" id="GAA1239113.1"/>
    </source>
</evidence>
<dbReference type="InterPro" id="IPR015943">
    <property type="entry name" value="WD40/YVTN_repeat-like_dom_sf"/>
</dbReference>
<dbReference type="EMBL" id="BAAALF010000048">
    <property type="protein sequence ID" value="GAA1239113.1"/>
    <property type="molecule type" value="Genomic_DNA"/>
</dbReference>
<gene>
    <name evidence="3" type="ORF">GCM10009665_31970</name>
</gene>
<dbReference type="Gene3D" id="2.130.10.10">
    <property type="entry name" value="YVTN repeat-like/Quinoprotein amine dehydrogenase"/>
    <property type="match status" value="1"/>
</dbReference>
<feature type="region of interest" description="Disordered" evidence="1">
    <location>
        <begin position="1"/>
        <end position="136"/>
    </location>
</feature>
<proteinExistence type="predicted"/>
<name>A0ABN1W7F0_9ACTN</name>
<evidence type="ECO:0000313" key="4">
    <source>
        <dbReference type="Proteomes" id="UP001500037"/>
    </source>
</evidence>
<dbReference type="SUPFAM" id="SSF50998">
    <property type="entry name" value="Quinoprotein alcohol dehydrogenase-like"/>
    <property type="match status" value="1"/>
</dbReference>
<dbReference type="RefSeq" id="WP_344442263.1">
    <property type="nucleotide sequence ID" value="NZ_BAAALF010000048.1"/>
</dbReference>
<evidence type="ECO:0000256" key="1">
    <source>
        <dbReference type="SAM" id="MobiDB-lite"/>
    </source>
</evidence>
<keyword evidence="4" id="KW-1185">Reference proteome</keyword>
<feature type="domain" description="Pyrrolo-quinoline quinone repeat" evidence="2">
    <location>
        <begin position="314"/>
        <end position="486"/>
    </location>
</feature>
<dbReference type="InterPro" id="IPR011047">
    <property type="entry name" value="Quinoprotein_ADH-like_sf"/>
</dbReference>
<feature type="region of interest" description="Disordered" evidence="1">
    <location>
        <begin position="168"/>
        <end position="204"/>
    </location>
</feature>
<sequence length="660" mass="66799">MAQDHPPTFGQGYPQDHGGQEPTGYDYQQQPWYPAASLDGEQPYQAPAPDPFDGSRQPWEWQQPVPRQREPEPGGYPGYPGGEYQAEYQQAAPYAAVADPGYQPAPGYPSSGYESGPGAQAGPYADPYAPQEAYADPTATLAAGTAFGAEAAAEPGAAPPDTAVQDTAVQGSAVQGSAADAGDTEADTDPSGRAGADEAPGQGSLLDRARAAFAGGEATDRRALLIRAGAGVAALGVLLTAGLVATRGSGGSAHHDSASAPSSDAGFAVAHNRIWTAQPAAAQPAQPGQPAPDDTLVGSWLLADAVVRADSTGLHAYDLAAGKATWSIDAPSPGAVPCGLSPTVNAAGIGGALFRTQADPKSPCTLLVAVDTKAGKAVWNKPLADGQKPFAAQVAVTDDKVVAVGDDKAQAWSAADGKDAWQYGGPGKFCTLSGSAQGGTVLLHSSCADSAPGEQAVALSTADGKVLWARELKNAPKTVTTLSAEPAVMLVTGDQPADEKLLAWGQNGDPGVEIPVQSADGRLDAGHGGFSPVPGVFLQDHTLVTTLVPAAADGTPAVVGYDLATGKQLWRTQVSEKGTVRAVGLDNGSLVLAADERLGQPAHLSRFALANGQETVGGAFPPGTGSLLSSGRLLIGDGRVVVVPEHSTHFGTAAAYQAKS</sequence>
<feature type="compositionally biased region" description="Low complexity" evidence="1">
    <location>
        <begin position="82"/>
        <end position="118"/>
    </location>
</feature>
<dbReference type="PANTHER" id="PTHR34512:SF30">
    <property type="entry name" value="OUTER MEMBRANE PROTEIN ASSEMBLY FACTOR BAMB"/>
    <property type="match status" value="1"/>
</dbReference>
<accession>A0ABN1W7F0</accession>
<reference evidence="3 4" key="1">
    <citation type="journal article" date="2019" name="Int. J. Syst. Evol. Microbiol.">
        <title>The Global Catalogue of Microorganisms (GCM) 10K type strain sequencing project: providing services to taxonomists for standard genome sequencing and annotation.</title>
        <authorList>
            <consortium name="The Broad Institute Genomics Platform"/>
            <consortium name="The Broad Institute Genome Sequencing Center for Infectious Disease"/>
            <person name="Wu L."/>
            <person name="Ma J."/>
        </authorList>
    </citation>
    <scope>NUCLEOTIDE SEQUENCE [LARGE SCALE GENOMIC DNA]</scope>
    <source>
        <strain evidence="3 4">JCM 13004</strain>
    </source>
</reference>
<protein>
    <recommendedName>
        <fullName evidence="2">Pyrrolo-quinoline quinone repeat domain-containing protein</fullName>
    </recommendedName>
</protein>
<comment type="caution">
    <text evidence="3">The sequence shown here is derived from an EMBL/GenBank/DDBJ whole genome shotgun (WGS) entry which is preliminary data.</text>
</comment>
<organism evidence="3 4">
    <name type="scientific">Kitasatospora nipponensis</name>
    <dbReference type="NCBI Taxonomy" id="258049"/>
    <lineage>
        <taxon>Bacteria</taxon>
        <taxon>Bacillati</taxon>
        <taxon>Actinomycetota</taxon>
        <taxon>Actinomycetes</taxon>
        <taxon>Kitasatosporales</taxon>
        <taxon>Streptomycetaceae</taxon>
        <taxon>Kitasatospora</taxon>
    </lineage>
</organism>
<dbReference type="InterPro" id="IPR002372">
    <property type="entry name" value="PQQ_rpt_dom"/>
</dbReference>
<dbReference type="Pfam" id="PF13360">
    <property type="entry name" value="PQQ_2"/>
    <property type="match status" value="1"/>
</dbReference>
<dbReference type="Proteomes" id="UP001500037">
    <property type="component" value="Unassembled WGS sequence"/>
</dbReference>
<dbReference type="PANTHER" id="PTHR34512">
    <property type="entry name" value="CELL SURFACE PROTEIN"/>
    <property type="match status" value="1"/>
</dbReference>
<evidence type="ECO:0000259" key="2">
    <source>
        <dbReference type="Pfam" id="PF13360"/>
    </source>
</evidence>